<proteinExistence type="predicted"/>
<reference evidence="1" key="1">
    <citation type="submission" date="2022-03" db="EMBL/GenBank/DDBJ databases">
        <title>Genomic analyses of argali, domestic sheep and their hybrids provide insights into chromosomal evolution, heterosis and genetic basis of agronomic traits.</title>
        <authorList>
            <person name="Li M."/>
        </authorList>
    </citation>
    <scope>NUCLEOTIDE SEQUENCE</scope>
    <source>
        <strain evidence="1">F1 hybrid</strain>
    </source>
</reference>
<dbReference type="EMBL" id="CM043047">
    <property type="protein sequence ID" value="KAI4560951.1"/>
    <property type="molecule type" value="Genomic_DNA"/>
</dbReference>
<name>A0ACB9U8K1_9CETA</name>
<evidence type="ECO:0000313" key="2">
    <source>
        <dbReference type="Proteomes" id="UP001057279"/>
    </source>
</evidence>
<accession>A0ACB9U8K1</accession>
<organism evidence="1 2">
    <name type="scientific">Ovis ammon polii x Ovis aries</name>
    <dbReference type="NCBI Taxonomy" id="2918886"/>
    <lineage>
        <taxon>Eukaryota</taxon>
        <taxon>Metazoa</taxon>
        <taxon>Chordata</taxon>
        <taxon>Craniata</taxon>
        <taxon>Vertebrata</taxon>
        <taxon>Euteleostomi</taxon>
        <taxon>Mammalia</taxon>
        <taxon>Eutheria</taxon>
        <taxon>Laurasiatheria</taxon>
        <taxon>Artiodactyla</taxon>
        <taxon>Ruminantia</taxon>
        <taxon>Pecora</taxon>
        <taxon>Bovidae</taxon>
        <taxon>Caprinae</taxon>
        <taxon>Ovis</taxon>
    </lineage>
</organism>
<evidence type="ECO:0000313" key="1">
    <source>
        <dbReference type="EMBL" id="KAI4560951.1"/>
    </source>
</evidence>
<gene>
    <name evidence="1" type="ORF">MJG53_017580</name>
</gene>
<dbReference type="Proteomes" id="UP001057279">
    <property type="component" value="Linkage Group LG22"/>
</dbReference>
<comment type="caution">
    <text evidence="1">The sequence shown here is derived from an EMBL/GenBank/DDBJ whole genome shotgun (WGS) entry which is preliminary data.</text>
</comment>
<sequence length="558" mass="64694">MSNLLLCQGNSCRSCCPDVFDIPLESLTDLFLNASRLSHNIFKHSIIMFHEFDEKYAQNLSYTINATNSCHTNPFHTPQEREKALNMNVITSGIHWIFRKGRKLRNFLDNPPILRIYRLIIFHLVFTVQLAKHSFFTKPDTTAPTPAQSNREEEGFLPQDGFDNLRVHRKSNIKIMLARVYDFMLLLAKGFCLLLLVVMSNLLLCKGNSCPSCGPDVFVTSLKSLTNVFIDAARLSRNFHNLSAIMFKEFDENYAQGKQYYINATNSCHTNFFHTSEETDKAHQMNEEKYAKGKLYNINATISCHTDSLNTPKEREEAEETDIEDLSKWILIFLYSWSRPLNLLVTDLQSVKEVSETILSSAKENVKKVEELQEFIERHFCQITVPVLQTMHEVPSTWSGLPSLKSSDEDRRHSELYNLFHCLHRDSHEQYGQGKLYHINASNNCHINSLHTPEDKEHIHRMHNEKYAQGKLYHINATDNCHTNSFHSPEDRYKAYQLNIIAAVLQTMHDADSSWSRLPSLTSSDEDMRHSELYNLFHCLYRDADRIIFHLVFTVQFA</sequence>
<keyword evidence="2" id="KW-1185">Reference proteome</keyword>
<protein>
    <submittedName>
        <fullName evidence="1">Uncharacterized protein</fullName>
    </submittedName>
</protein>